<accession>A0ABW1IPJ3</accession>
<feature type="transmembrane region" description="Helical" evidence="1">
    <location>
        <begin position="84"/>
        <end position="108"/>
    </location>
</feature>
<organism evidence="2 3">
    <name type="scientific">Marinicrinis lubricantis</name>
    <dbReference type="NCBI Taxonomy" id="2086470"/>
    <lineage>
        <taxon>Bacteria</taxon>
        <taxon>Bacillati</taxon>
        <taxon>Bacillota</taxon>
        <taxon>Bacilli</taxon>
        <taxon>Bacillales</taxon>
        <taxon>Paenibacillaceae</taxon>
    </lineage>
</organism>
<sequence>MSDEKYEDLKTKHESFLLYNEDPNKRNALKDTLLYKINQVMGKSNQTFNKFVAYLAAIAFILPLFIPSALKLTELGQKPIPIQIGYGISAAYLALNFMNIFLLFFYFIKVKTTSRFLYSSVKNADDPEAAYLNGVYMDYQQRDVDSTNQVSLILNVERYMMGIIILGLLLIATHNLDGAFGNRTTKDIITVGDIQVLHLDVTNSAAHVFKKNAEMLQTIQKDLLEHRIEQIIVIRTKDDEEANAQRVTDFFRVNNVHGADIQIVIGNPGPQAADGTIQLVIERR</sequence>
<evidence type="ECO:0000313" key="2">
    <source>
        <dbReference type="EMBL" id="MFC5986991.1"/>
    </source>
</evidence>
<gene>
    <name evidence="2" type="ORF">ACFPXP_11265</name>
</gene>
<keyword evidence="1" id="KW-0812">Transmembrane</keyword>
<dbReference type="Proteomes" id="UP001596250">
    <property type="component" value="Unassembled WGS sequence"/>
</dbReference>
<reference evidence="3" key="1">
    <citation type="journal article" date="2019" name="Int. J. Syst. Evol. Microbiol.">
        <title>The Global Catalogue of Microorganisms (GCM) 10K type strain sequencing project: providing services to taxonomists for standard genome sequencing and annotation.</title>
        <authorList>
            <consortium name="The Broad Institute Genomics Platform"/>
            <consortium name="The Broad Institute Genome Sequencing Center for Infectious Disease"/>
            <person name="Wu L."/>
            <person name="Ma J."/>
        </authorList>
    </citation>
    <scope>NUCLEOTIDE SEQUENCE [LARGE SCALE GENOMIC DNA]</scope>
    <source>
        <strain evidence="3">CCM 8749</strain>
    </source>
</reference>
<keyword evidence="1" id="KW-0472">Membrane</keyword>
<protein>
    <submittedName>
        <fullName evidence="2">Uncharacterized protein</fullName>
    </submittedName>
</protein>
<feature type="transmembrane region" description="Helical" evidence="1">
    <location>
        <begin position="51"/>
        <end position="72"/>
    </location>
</feature>
<evidence type="ECO:0000256" key="1">
    <source>
        <dbReference type="SAM" id="Phobius"/>
    </source>
</evidence>
<keyword evidence="3" id="KW-1185">Reference proteome</keyword>
<dbReference type="RefSeq" id="WP_379894303.1">
    <property type="nucleotide sequence ID" value="NZ_CBCSCT010000059.1"/>
</dbReference>
<dbReference type="EMBL" id="JBHSQV010000146">
    <property type="protein sequence ID" value="MFC5986991.1"/>
    <property type="molecule type" value="Genomic_DNA"/>
</dbReference>
<proteinExistence type="predicted"/>
<feature type="transmembrane region" description="Helical" evidence="1">
    <location>
        <begin position="159"/>
        <end position="176"/>
    </location>
</feature>
<evidence type="ECO:0000313" key="3">
    <source>
        <dbReference type="Proteomes" id="UP001596250"/>
    </source>
</evidence>
<name>A0ABW1IPJ3_9BACL</name>
<comment type="caution">
    <text evidence="2">The sequence shown here is derived from an EMBL/GenBank/DDBJ whole genome shotgun (WGS) entry which is preliminary data.</text>
</comment>
<keyword evidence="1" id="KW-1133">Transmembrane helix</keyword>